<dbReference type="GeneID" id="87618622"/>
<organism evidence="1 2">
    <name type="scientific">Niallia taxi</name>
    <dbReference type="NCBI Taxonomy" id="2499688"/>
    <lineage>
        <taxon>Bacteria</taxon>
        <taxon>Bacillati</taxon>
        <taxon>Bacillota</taxon>
        <taxon>Bacilli</taxon>
        <taxon>Bacillales</taxon>
        <taxon>Bacillaceae</taxon>
        <taxon>Niallia</taxon>
    </lineage>
</organism>
<gene>
    <name evidence="1" type="ORF">EM808_16425</name>
</gene>
<dbReference type="AlphaFoldDB" id="A0A3S2UEQ6"/>
<proteinExistence type="predicted"/>
<evidence type="ECO:0000313" key="1">
    <source>
        <dbReference type="EMBL" id="RVT60826.1"/>
    </source>
</evidence>
<accession>A0A3S2UEQ6</accession>
<dbReference type="RefSeq" id="WP_127739298.1">
    <property type="nucleotide sequence ID" value="NZ_CAJCKN010000048.1"/>
</dbReference>
<dbReference type="Proteomes" id="UP000288024">
    <property type="component" value="Unassembled WGS sequence"/>
</dbReference>
<name>A0A3S2UEQ6_9BACI</name>
<sequence>MKMKISISLSIFSLLFLSFWQLDHREKREFSPNELDIEIEELIPINNELEKTFQNKTEAFQSREYVRVDRVS</sequence>
<reference evidence="1 2" key="1">
    <citation type="submission" date="2019-01" db="EMBL/GenBank/DDBJ databases">
        <title>Bacillus sp. M5HDSG1-1, whole genome shotgun sequence.</title>
        <authorList>
            <person name="Tuo L."/>
        </authorList>
    </citation>
    <scope>NUCLEOTIDE SEQUENCE [LARGE SCALE GENOMIC DNA]</scope>
    <source>
        <strain evidence="1 2">M5HDSG1-1</strain>
    </source>
</reference>
<keyword evidence="2" id="KW-1185">Reference proteome</keyword>
<comment type="caution">
    <text evidence="1">The sequence shown here is derived from an EMBL/GenBank/DDBJ whole genome shotgun (WGS) entry which is preliminary data.</text>
</comment>
<evidence type="ECO:0000313" key="2">
    <source>
        <dbReference type="Proteomes" id="UP000288024"/>
    </source>
</evidence>
<protein>
    <submittedName>
        <fullName evidence="1">Uncharacterized protein</fullName>
    </submittedName>
</protein>
<dbReference type="EMBL" id="RZTZ01000006">
    <property type="protein sequence ID" value="RVT60826.1"/>
    <property type="molecule type" value="Genomic_DNA"/>
</dbReference>